<comment type="caution">
    <text evidence="2">The sequence shown here is derived from an EMBL/GenBank/DDBJ whole genome shotgun (WGS) entry which is preliminary data.</text>
</comment>
<evidence type="ECO:0000256" key="1">
    <source>
        <dbReference type="SAM" id="Phobius"/>
    </source>
</evidence>
<dbReference type="PATRIC" id="fig|1032488.3.peg.828"/>
<reference evidence="2 3" key="1">
    <citation type="submission" date="2011-05" db="EMBL/GenBank/DDBJ databases">
        <authorList>
            <person name="Muzny D."/>
            <person name="Qin X."/>
            <person name="Deng J."/>
            <person name="Jiang H."/>
            <person name="Liu Y."/>
            <person name="Qu J."/>
            <person name="Song X.-Z."/>
            <person name="Zhang L."/>
            <person name="Thornton R."/>
            <person name="Coyle M."/>
            <person name="Francisco L."/>
            <person name="Jackson L."/>
            <person name="Javaid M."/>
            <person name="Korchina V."/>
            <person name="Kovar C."/>
            <person name="Mata R."/>
            <person name="Mathew T."/>
            <person name="Ngo R."/>
            <person name="Nguyen L."/>
            <person name="Nguyen N."/>
            <person name="Okwuonu G."/>
            <person name="Ongeri F."/>
            <person name="Pham C."/>
            <person name="Simmons D."/>
            <person name="Wilczek-Boney K."/>
            <person name="Hale W."/>
            <person name="Jakkamsetti A."/>
            <person name="Pham P."/>
            <person name="Ruth R."/>
            <person name="San Lucas F."/>
            <person name="Warren J."/>
            <person name="Zhang J."/>
            <person name="Zhao Z."/>
            <person name="Zhou C."/>
            <person name="Zhu D."/>
            <person name="Lee S."/>
            <person name="Bess C."/>
            <person name="Blankenburg K."/>
            <person name="Forbes L."/>
            <person name="Fu Q."/>
            <person name="Gubbala S."/>
            <person name="Hirani K."/>
            <person name="Jayaseelan J.C."/>
            <person name="Lara F."/>
            <person name="Munidasa M."/>
            <person name="Palculict T."/>
            <person name="Patil S."/>
            <person name="Pu L.-L."/>
            <person name="Saada N."/>
            <person name="Tang L."/>
            <person name="Weissenberger G."/>
            <person name="Zhu Y."/>
            <person name="Hemphill L."/>
            <person name="Shang Y."/>
            <person name="Youmans B."/>
            <person name="Ayvaz T."/>
            <person name="Ross M."/>
            <person name="Santibanez J."/>
            <person name="Aqrawi P."/>
            <person name="Gross S."/>
            <person name="Joshi V."/>
            <person name="Fowler G."/>
            <person name="Nazareth L."/>
            <person name="Reid J."/>
            <person name="Worley K."/>
            <person name="Petrosino J."/>
            <person name="Highlander S."/>
            <person name="Gibbs R."/>
        </authorList>
    </citation>
    <scope>NUCLEOTIDE SEQUENCE [LARGE SCALE GENOMIC DNA]</scope>
    <source>
        <strain evidence="2 3">871</strain>
    </source>
</reference>
<dbReference type="HOGENOM" id="CLU_3045728_0_0_4"/>
<dbReference type="Proteomes" id="UP000003019">
    <property type="component" value="Unassembled WGS sequence"/>
</dbReference>
<keyword evidence="1" id="KW-0812">Transmembrane</keyword>
<keyword evidence="3" id="KW-1185">Reference proteome</keyword>
<proteinExistence type="predicted"/>
<feature type="transmembrane region" description="Helical" evidence="1">
    <location>
        <begin position="24"/>
        <end position="42"/>
    </location>
</feature>
<dbReference type="EMBL" id="AGAY01000029">
    <property type="protein sequence ID" value="EGY52892.1"/>
    <property type="molecule type" value="Genomic_DNA"/>
</dbReference>
<organism evidence="2 3">
    <name type="scientific">Neisseria shayeganii 871</name>
    <dbReference type="NCBI Taxonomy" id="1032488"/>
    <lineage>
        <taxon>Bacteria</taxon>
        <taxon>Pseudomonadati</taxon>
        <taxon>Pseudomonadota</taxon>
        <taxon>Betaproteobacteria</taxon>
        <taxon>Neisseriales</taxon>
        <taxon>Neisseriaceae</taxon>
        <taxon>Neisseria</taxon>
    </lineage>
</organism>
<dbReference type="AlphaFoldDB" id="G4CH00"/>
<gene>
    <name evidence="2" type="ORF">HMPREF9371_0889</name>
</gene>
<evidence type="ECO:0000313" key="2">
    <source>
        <dbReference type="EMBL" id="EGY52892.1"/>
    </source>
</evidence>
<protein>
    <submittedName>
        <fullName evidence="2">Uncharacterized protein</fullName>
    </submittedName>
</protein>
<dbReference type="STRING" id="1032488.HMPREF9371_0889"/>
<keyword evidence="1" id="KW-1133">Transmembrane helix</keyword>
<accession>G4CH00</accession>
<sequence length="54" mass="5798">MPKHQQADLLLCGYLRVGWCYLDLAAQALALPVCLFGVSVICTPKTSSTLAMVS</sequence>
<name>G4CH00_9NEIS</name>
<evidence type="ECO:0000313" key="3">
    <source>
        <dbReference type="Proteomes" id="UP000003019"/>
    </source>
</evidence>
<keyword evidence="1" id="KW-0472">Membrane</keyword>